<feature type="compositionally biased region" description="Polar residues" evidence="1">
    <location>
        <begin position="24"/>
        <end position="33"/>
    </location>
</feature>
<proteinExistence type="predicted"/>
<dbReference type="Proteomes" id="UP000714618">
    <property type="component" value="Unassembled WGS sequence"/>
</dbReference>
<feature type="compositionally biased region" description="Low complexity" evidence="1">
    <location>
        <begin position="56"/>
        <end position="66"/>
    </location>
</feature>
<comment type="caution">
    <text evidence="2">The sequence shown here is derived from an EMBL/GenBank/DDBJ whole genome shotgun (WGS) entry which is preliminary data.</text>
</comment>
<protein>
    <submittedName>
        <fullName evidence="2">Uncharacterized protein</fullName>
    </submittedName>
</protein>
<name>A0A9N8JIG3_9PEZI</name>
<feature type="region of interest" description="Disordered" evidence="1">
    <location>
        <begin position="1"/>
        <end position="147"/>
    </location>
</feature>
<evidence type="ECO:0000313" key="2">
    <source>
        <dbReference type="EMBL" id="CAD0088529.1"/>
    </source>
</evidence>
<organism evidence="2 3">
    <name type="scientific">Aureobasidium mustum</name>
    <dbReference type="NCBI Taxonomy" id="2773714"/>
    <lineage>
        <taxon>Eukaryota</taxon>
        <taxon>Fungi</taxon>
        <taxon>Dikarya</taxon>
        <taxon>Ascomycota</taxon>
        <taxon>Pezizomycotina</taxon>
        <taxon>Dothideomycetes</taxon>
        <taxon>Dothideomycetidae</taxon>
        <taxon>Dothideales</taxon>
        <taxon>Saccotheciaceae</taxon>
        <taxon>Aureobasidium</taxon>
    </lineage>
</organism>
<keyword evidence="3" id="KW-1185">Reference proteome</keyword>
<evidence type="ECO:0000313" key="3">
    <source>
        <dbReference type="Proteomes" id="UP000714618"/>
    </source>
</evidence>
<dbReference type="EMBL" id="CAIJEO010000003">
    <property type="protein sequence ID" value="CAD0088529.1"/>
    <property type="molecule type" value="Genomic_DNA"/>
</dbReference>
<evidence type="ECO:0000256" key="1">
    <source>
        <dbReference type="SAM" id="MobiDB-lite"/>
    </source>
</evidence>
<sequence length="147" mass="16384">MSLSPPKKKNLTTYSKKAKRIHRSTFSSPTSDNRQSRRRRVTLTSPVHTEKPPASPGSISLSSSAQSDDDHQDIERQQVETELTQSSIRRHSELPAEPSLNREIVLPASPERIASPVSSSEHDYISDDDLMPAGRGSRKQTSRNLKP</sequence>
<dbReference type="OrthoDB" id="3905191at2759"/>
<accession>A0A9N8JIG3</accession>
<feature type="compositionally biased region" description="Basic residues" evidence="1">
    <location>
        <begin position="1"/>
        <end position="23"/>
    </location>
</feature>
<feature type="compositionally biased region" description="Basic residues" evidence="1">
    <location>
        <begin position="136"/>
        <end position="147"/>
    </location>
</feature>
<dbReference type="AlphaFoldDB" id="A0A9N8JIG3"/>
<reference evidence="2" key="1">
    <citation type="submission" date="2020-06" db="EMBL/GenBank/DDBJ databases">
        <authorList>
            <person name="Onetto C."/>
        </authorList>
    </citation>
    <scope>NUCLEOTIDE SEQUENCE</scope>
</reference>
<gene>
    <name evidence="2" type="ORF">AWRI4233_LOCUS1782</name>
</gene>